<dbReference type="Gene3D" id="3.40.640.10">
    <property type="entry name" value="Type I PLP-dependent aspartate aminotransferase-like (Major domain)"/>
    <property type="match status" value="1"/>
</dbReference>
<dbReference type="GO" id="GO:0008483">
    <property type="term" value="F:transaminase activity"/>
    <property type="evidence" value="ECO:0007669"/>
    <property type="project" value="UniProtKB-KW"/>
</dbReference>
<keyword evidence="4" id="KW-1185">Reference proteome</keyword>
<dbReference type="InterPro" id="IPR015421">
    <property type="entry name" value="PyrdxlP-dep_Trfase_major"/>
</dbReference>
<accession>A0ABQ1TXS4</accession>
<feature type="domain" description="Aminotransferase class V" evidence="2">
    <location>
        <begin position="26"/>
        <end position="363"/>
    </location>
</feature>
<dbReference type="InterPro" id="IPR000192">
    <property type="entry name" value="Aminotrans_V_dom"/>
</dbReference>
<keyword evidence="1" id="KW-0663">Pyridoxal phosphate</keyword>
<dbReference type="Gene3D" id="3.90.1150.10">
    <property type="entry name" value="Aspartate Aminotransferase, domain 1"/>
    <property type="match status" value="1"/>
</dbReference>
<dbReference type="InterPro" id="IPR015424">
    <property type="entry name" value="PyrdxlP-dep_Trfase"/>
</dbReference>
<sequence length="375" mass="42171">MNKNDFVIPQGSYLLNHSVGRPLKSAEQHFHQQFFAAWQNENKEPWQQWLQGVEAFTSSLAKLFNSHSELFCPQVNLSSGLTKLLMSHPRLQQENCKVLMAESDFPSMGFAMQKALPESAEIVFIDKHEDLTDAQIWQSYLANNNIDLVFISHVYSNTGQQAPIHEIINIAKQHNTLSLLDVAQSAGILEVDLTKLDADFMLGSSVKWLCGGPGAAYLWVNSKQLSLCQPQDVGWFSHQNPFEFDIKHFAYHQTALRFWGGTPSVAPYILASHSINYFADLGIEKVRAHNLAMLAQFHDQLADYMRSPIQADKCSGTAIMHFGEQQAAVKAALIAANIAVDERHLGLRVSAHIYNEQQDIDKFIKTVKSALYQRA</sequence>
<dbReference type="Pfam" id="PF00266">
    <property type="entry name" value="Aminotran_5"/>
    <property type="match status" value="1"/>
</dbReference>
<protein>
    <submittedName>
        <fullName evidence="3">Class V aminotransferase</fullName>
    </submittedName>
</protein>
<proteinExistence type="predicted"/>
<dbReference type="EMBL" id="BMIT01000016">
    <property type="protein sequence ID" value="GGF06343.1"/>
    <property type="molecule type" value="Genomic_DNA"/>
</dbReference>
<gene>
    <name evidence="3" type="primary">kynU</name>
    <name evidence="3" type="ORF">GCM10008027_34030</name>
</gene>
<dbReference type="PANTHER" id="PTHR43586:SF4">
    <property type="entry name" value="ISOPENICILLIN N EPIMERASE"/>
    <property type="match status" value="1"/>
</dbReference>
<evidence type="ECO:0000313" key="3">
    <source>
        <dbReference type="EMBL" id="GGF06343.1"/>
    </source>
</evidence>
<dbReference type="SUPFAM" id="SSF53383">
    <property type="entry name" value="PLP-dependent transferases"/>
    <property type="match status" value="1"/>
</dbReference>
<dbReference type="InterPro" id="IPR015422">
    <property type="entry name" value="PyrdxlP-dep_Trfase_small"/>
</dbReference>
<keyword evidence="3" id="KW-0808">Transferase</keyword>
<dbReference type="PANTHER" id="PTHR43586">
    <property type="entry name" value="CYSTEINE DESULFURASE"/>
    <property type="match status" value="1"/>
</dbReference>
<organism evidence="3 4">
    <name type="scientific">Pseudoalteromonas gelatinilytica</name>
    <dbReference type="NCBI Taxonomy" id="1703256"/>
    <lineage>
        <taxon>Bacteria</taxon>
        <taxon>Pseudomonadati</taxon>
        <taxon>Pseudomonadota</taxon>
        <taxon>Gammaproteobacteria</taxon>
        <taxon>Alteromonadales</taxon>
        <taxon>Pseudoalteromonadaceae</taxon>
        <taxon>Pseudoalteromonas</taxon>
    </lineage>
</organism>
<name>A0ABQ1TXS4_9GAMM</name>
<dbReference type="Proteomes" id="UP000638462">
    <property type="component" value="Unassembled WGS sequence"/>
</dbReference>
<comment type="caution">
    <text evidence="3">The sequence shown here is derived from an EMBL/GenBank/DDBJ whole genome shotgun (WGS) entry which is preliminary data.</text>
</comment>
<evidence type="ECO:0000259" key="2">
    <source>
        <dbReference type="Pfam" id="PF00266"/>
    </source>
</evidence>
<keyword evidence="3" id="KW-0032">Aminotransferase</keyword>
<evidence type="ECO:0000313" key="4">
    <source>
        <dbReference type="Proteomes" id="UP000638462"/>
    </source>
</evidence>
<evidence type="ECO:0000256" key="1">
    <source>
        <dbReference type="ARBA" id="ARBA00022898"/>
    </source>
</evidence>
<dbReference type="RefSeq" id="WP_188730510.1">
    <property type="nucleotide sequence ID" value="NZ_BMIT01000016.1"/>
</dbReference>
<reference evidence="4" key="1">
    <citation type="journal article" date="2019" name="Int. J. Syst. Evol. Microbiol.">
        <title>The Global Catalogue of Microorganisms (GCM) 10K type strain sequencing project: providing services to taxonomists for standard genome sequencing and annotation.</title>
        <authorList>
            <consortium name="The Broad Institute Genomics Platform"/>
            <consortium name="The Broad Institute Genome Sequencing Center for Infectious Disease"/>
            <person name="Wu L."/>
            <person name="Ma J."/>
        </authorList>
    </citation>
    <scope>NUCLEOTIDE SEQUENCE [LARGE SCALE GENOMIC DNA]</scope>
    <source>
        <strain evidence="4">CGMCC 1.15394</strain>
    </source>
</reference>